<accession>A0ABC8TDT2</accession>
<reference evidence="2 3" key="1">
    <citation type="submission" date="2024-02" db="EMBL/GenBank/DDBJ databases">
        <authorList>
            <person name="Vignale AGUSTIN F."/>
            <person name="Sosa J E."/>
            <person name="Modenutti C."/>
        </authorList>
    </citation>
    <scope>NUCLEOTIDE SEQUENCE [LARGE SCALE GENOMIC DNA]</scope>
</reference>
<comment type="caution">
    <text evidence="2">The sequence shown here is derived from an EMBL/GenBank/DDBJ whole genome shotgun (WGS) entry which is preliminary data.</text>
</comment>
<keyword evidence="3" id="KW-1185">Reference proteome</keyword>
<dbReference type="AlphaFoldDB" id="A0ABC8TDT2"/>
<name>A0ABC8TDT2_9AQUA</name>
<protein>
    <submittedName>
        <fullName evidence="2">Uncharacterized protein</fullName>
    </submittedName>
</protein>
<dbReference type="Proteomes" id="UP001642360">
    <property type="component" value="Unassembled WGS sequence"/>
</dbReference>
<feature type="region of interest" description="Disordered" evidence="1">
    <location>
        <begin position="1"/>
        <end position="22"/>
    </location>
</feature>
<feature type="non-terminal residue" evidence="2">
    <location>
        <position position="102"/>
    </location>
</feature>
<dbReference type="EMBL" id="CAUOFW020004325">
    <property type="protein sequence ID" value="CAK9165133.1"/>
    <property type="molecule type" value="Genomic_DNA"/>
</dbReference>
<evidence type="ECO:0000313" key="2">
    <source>
        <dbReference type="EMBL" id="CAK9165133.1"/>
    </source>
</evidence>
<proteinExistence type="predicted"/>
<evidence type="ECO:0000313" key="3">
    <source>
        <dbReference type="Proteomes" id="UP001642360"/>
    </source>
</evidence>
<evidence type="ECO:0000256" key="1">
    <source>
        <dbReference type="SAM" id="MobiDB-lite"/>
    </source>
</evidence>
<gene>
    <name evidence="2" type="ORF">ILEXP_LOCUS34280</name>
</gene>
<sequence length="102" mass="10782">MPLKEKATPSLTPRPMPASPTARHLTLTSHMPNALPGCPASSTFCPAVPGTLPPAIGVIYTSSLHLLRPLVLCQLTSRMHPHLAGESVMPQKLGVPLIAHQP</sequence>
<organism evidence="2 3">
    <name type="scientific">Ilex paraguariensis</name>
    <name type="common">yerba mate</name>
    <dbReference type="NCBI Taxonomy" id="185542"/>
    <lineage>
        <taxon>Eukaryota</taxon>
        <taxon>Viridiplantae</taxon>
        <taxon>Streptophyta</taxon>
        <taxon>Embryophyta</taxon>
        <taxon>Tracheophyta</taxon>
        <taxon>Spermatophyta</taxon>
        <taxon>Magnoliopsida</taxon>
        <taxon>eudicotyledons</taxon>
        <taxon>Gunneridae</taxon>
        <taxon>Pentapetalae</taxon>
        <taxon>asterids</taxon>
        <taxon>campanulids</taxon>
        <taxon>Aquifoliales</taxon>
        <taxon>Aquifoliaceae</taxon>
        <taxon>Ilex</taxon>
    </lineage>
</organism>